<dbReference type="SMART" id="SM00283">
    <property type="entry name" value="MA"/>
    <property type="match status" value="1"/>
</dbReference>
<evidence type="ECO:0000256" key="8">
    <source>
        <dbReference type="ARBA" id="ARBA00029447"/>
    </source>
</evidence>
<dbReference type="GO" id="GO:0007165">
    <property type="term" value="P:signal transduction"/>
    <property type="evidence" value="ECO:0007669"/>
    <property type="project" value="UniProtKB-KW"/>
</dbReference>
<evidence type="ECO:0000256" key="10">
    <source>
        <dbReference type="SAM" id="Phobius"/>
    </source>
</evidence>
<keyword evidence="2" id="KW-1003">Cell membrane</keyword>
<feature type="domain" description="HAMP" evidence="12">
    <location>
        <begin position="336"/>
        <end position="390"/>
    </location>
</feature>
<evidence type="ECO:0000256" key="3">
    <source>
        <dbReference type="ARBA" id="ARBA00022500"/>
    </source>
</evidence>
<evidence type="ECO:0000313" key="14">
    <source>
        <dbReference type="Proteomes" id="UP000029868"/>
    </source>
</evidence>
<comment type="similarity">
    <text evidence="8">Belongs to the methyl-accepting chemotaxis (MCP) protein family.</text>
</comment>
<dbReference type="EMBL" id="JQEC01000002">
    <property type="protein sequence ID" value="KGJ97538.1"/>
    <property type="molecule type" value="Genomic_DNA"/>
</dbReference>
<dbReference type="InterPro" id="IPR004089">
    <property type="entry name" value="MCPsignal_dom"/>
</dbReference>
<dbReference type="FunFam" id="1.10.287.950:FF:000001">
    <property type="entry name" value="Methyl-accepting chemotaxis sensory transducer"/>
    <property type="match status" value="1"/>
</dbReference>
<dbReference type="Pfam" id="PF00672">
    <property type="entry name" value="HAMP"/>
    <property type="match status" value="1"/>
</dbReference>
<keyword evidence="6 10" id="KW-0472">Membrane</keyword>
<dbReference type="SUPFAM" id="SSF58104">
    <property type="entry name" value="Methyl-accepting chemotaxis protein (MCP) signaling domain"/>
    <property type="match status" value="1"/>
</dbReference>
<dbReference type="Proteomes" id="UP000029868">
    <property type="component" value="Unassembled WGS sequence"/>
</dbReference>
<dbReference type="InterPro" id="IPR033479">
    <property type="entry name" value="dCache_1"/>
</dbReference>
<name>A0A099L6N0_COLPS</name>
<dbReference type="Pfam" id="PF02743">
    <property type="entry name" value="dCache_1"/>
    <property type="match status" value="1"/>
</dbReference>
<dbReference type="OrthoDB" id="5800769at2"/>
<organism evidence="13 14">
    <name type="scientific">Colwellia psychrerythraea</name>
    <name type="common">Vibrio psychroerythus</name>
    <dbReference type="NCBI Taxonomy" id="28229"/>
    <lineage>
        <taxon>Bacteria</taxon>
        <taxon>Pseudomonadati</taxon>
        <taxon>Pseudomonadota</taxon>
        <taxon>Gammaproteobacteria</taxon>
        <taxon>Alteromonadales</taxon>
        <taxon>Colwelliaceae</taxon>
        <taxon>Colwellia</taxon>
    </lineage>
</organism>
<accession>A0A099L6N0</accession>
<dbReference type="SMART" id="SM00304">
    <property type="entry name" value="HAMP"/>
    <property type="match status" value="1"/>
</dbReference>
<evidence type="ECO:0000259" key="12">
    <source>
        <dbReference type="PROSITE" id="PS50885"/>
    </source>
</evidence>
<keyword evidence="7 9" id="KW-0807">Transducer</keyword>
<comment type="subcellular location">
    <subcellularLocation>
        <location evidence="1">Cell membrane</location>
        <topology evidence="1">Multi-pass membrane protein</topology>
    </subcellularLocation>
</comment>
<dbReference type="Gene3D" id="3.30.450.20">
    <property type="entry name" value="PAS domain"/>
    <property type="match status" value="2"/>
</dbReference>
<comment type="caution">
    <text evidence="13">The sequence shown here is derived from an EMBL/GenBank/DDBJ whole genome shotgun (WGS) entry which is preliminary data.</text>
</comment>
<keyword evidence="5 10" id="KW-1133">Transmembrane helix</keyword>
<reference evidence="13 14" key="1">
    <citation type="submission" date="2014-08" db="EMBL/GenBank/DDBJ databases">
        <title>Genomic and Phenotypic Diversity of Colwellia psychrerythraea strains from Disparate Marine Basins.</title>
        <authorList>
            <person name="Techtmann S.M."/>
            <person name="Stelling S.C."/>
            <person name="Utturkar S.M."/>
            <person name="Alshibli N."/>
            <person name="Harris A."/>
            <person name="Brown S.D."/>
            <person name="Hazen T.C."/>
        </authorList>
    </citation>
    <scope>NUCLEOTIDE SEQUENCE [LARGE SCALE GENOMIC DNA]</scope>
    <source>
        <strain evidence="13 14">GAB14E</strain>
    </source>
</reference>
<sequence length="667" mass="72990">MFNFINGSIMRQLVAGISGAVALLLIITSFFVLSNVSDNTRTQITRSIEDIVKLQSAEVRGFFEAKGQIVHSVFASPQVIDWFSSYSKRLSDIDNDKQYQQVTEYFNFFSSKDSAIKSVFFGSENTHEYFDLNGRYTDADYYTNQRPWWTTGLNQGQMYVTDPAVDNNDGSISATVTGPYYLPNGKLLGIGGIDILISTIGKDLLSKIKYQGEGEAFLMTDTGKLVFFPGFNASFSPGDLMQDIDAKFSDASGFTQLQSLALTSASGIGSVEWQGEQFKVVFNQVSSDLPKMNWKLGFMVPEKLISEPVTQAFWSSSFIVFIIIGLIALVVYVMILPLTKRITRLQQTMHDIAEGDGDLTKRIEPLKNDEIGQLVKEFNTFIDKIQGLVKETVVITAEVEQSTNIASTISRQTIDIIEQQKQEIDMVATSANELAQNSSEISYNANLSQELATNAETQVAQGASVVNQATTGITQLAENVSAAAIVVNKLKEDSQSIGEVLNVIRGIAEQTNLLALNAAIEAARAGEQGRGFAVVADEVRTLASRTQESTASIEKIIDKLQTTASKAVTVMESSRTEAQSSVELTEQVQGVLTEITSVITNIQHQTQEIAQSVTQQSTVAEEVSKNIENVRALTEDTVQGAAEMSDGLQGLQTYSENLTTVVNQFKV</sequence>
<gene>
    <name evidence="13" type="ORF">GAB14E_1127</name>
</gene>
<dbReference type="PANTHER" id="PTHR32089">
    <property type="entry name" value="METHYL-ACCEPTING CHEMOTAXIS PROTEIN MCPB"/>
    <property type="match status" value="1"/>
</dbReference>
<dbReference type="Gene3D" id="1.10.287.950">
    <property type="entry name" value="Methyl-accepting chemotaxis protein"/>
    <property type="match status" value="1"/>
</dbReference>
<evidence type="ECO:0000256" key="7">
    <source>
        <dbReference type="ARBA" id="ARBA00023224"/>
    </source>
</evidence>
<dbReference type="PATRIC" id="fig|28229.3.peg.283"/>
<feature type="domain" description="Methyl-accepting transducer" evidence="11">
    <location>
        <begin position="395"/>
        <end position="631"/>
    </location>
</feature>
<protein>
    <submittedName>
        <fullName evidence="13">Methyl-accepting chemotaxis sensory transducer with Cache sensor</fullName>
    </submittedName>
</protein>
<evidence type="ECO:0000256" key="4">
    <source>
        <dbReference type="ARBA" id="ARBA00022692"/>
    </source>
</evidence>
<dbReference type="CDD" id="cd06225">
    <property type="entry name" value="HAMP"/>
    <property type="match status" value="1"/>
</dbReference>
<keyword evidence="3" id="KW-0145">Chemotaxis</keyword>
<evidence type="ECO:0000256" key="9">
    <source>
        <dbReference type="PROSITE-ProRule" id="PRU00284"/>
    </source>
</evidence>
<proteinExistence type="inferred from homology"/>
<dbReference type="AlphaFoldDB" id="A0A099L6N0"/>
<dbReference type="PROSITE" id="PS50885">
    <property type="entry name" value="HAMP"/>
    <property type="match status" value="1"/>
</dbReference>
<evidence type="ECO:0000256" key="6">
    <source>
        <dbReference type="ARBA" id="ARBA00023136"/>
    </source>
</evidence>
<dbReference type="PANTHER" id="PTHR32089:SF112">
    <property type="entry name" value="LYSOZYME-LIKE PROTEIN-RELATED"/>
    <property type="match status" value="1"/>
</dbReference>
<evidence type="ECO:0000259" key="11">
    <source>
        <dbReference type="PROSITE" id="PS50111"/>
    </source>
</evidence>
<feature type="transmembrane region" description="Helical" evidence="10">
    <location>
        <begin position="312"/>
        <end position="335"/>
    </location>
</feature>
<feature type="transmembrane region" description="Helical" evidence="10">
    <location>
        <begin position="12"/>
        <end position="33"/>
    </location>
</feature>
<evidence type="ECO:0000313" key="13">
    <source>
        <dbReference type="EMBL" id="KGJ97538.1"/>
    </source>
</evidence>
<dbReference type="InterPro" id="IPR003660">
    <property type="entry name" value="HAMP_dom"/>
</dbReference>
<evidence type="ECO:0000256" key="5">
    <source>
        <dbReference type="ARBA" id="ARBA00022989"/>
    </source>
</evidence>
<dbReference type="Pfam" id="PF00015">
    <property type="entry name" value="MCPsignal"/>
    <property type="match status" value="1"/>
</dbReference>
<evidence type="ECO:0000256" key="2">
    <source>
        <dbReference type="ARBA" id="ARBA00022475"/>
    </source>
</evidence>
<dbReference type="GO" id="GO:0005886">
    <property type="term" value="C:plasma membrane"/>
    <property type="evidence" value="ECO:0007669"/>
    <property type="project" value="UniProtKB-SubCell"/>
</dbReference>
<dbReference type="RefSeq" id="WP_033080400.1">
    <property type="nucleotide sequence ID" value="NZ_JQEC01000002.1"/>
</dbReference>
<dbReference type="GO" id="GO:0006935">
    <property type="term" value="P:chemotaxis"/>
    <property type="evidence" value="ECO:0007669"/>
    <property type="project" value="UniProtKB-KW"/>
</dbReference>
<dbReference type="PROSITE" id="PS50111">
    <property type="entry name" value="CHEMOTAXIS_TRANSDUC_2"/>
    <property type="match status" value="1"/>
</dbReference>
<dbReference type="CDD" id="cd11386">
    <property type="entry name" value="MCP_signal"/>
    <property type="match status" value="1"/>
</dbReference>
<keyword evidence="4 10" id="KW-0812">Transmembrane</keyword>
<evidence type="ECO:0000256" key="1">
    <source>
        <dbReference type="ARBA" id="ARBA00004651"/>
    </source>
</evidence>